<name>A0ABT1N506_9GAMM</name>
<dbReference type="PANTHER" id="PTHR32196:SF71">
    <property type="entry name" value="AUTOINDUCER 2 IMPORT SYSTEM PERMEASE PROTEIN LSRD"/>
    <property type="match status" value="1"/>
</dbReference>
<feature type="transmembrane region" description="Helical" evidence="12">
    <location>
        <begin position="256"/>
        <end position="275"/>
    </location>
</feature>
<proteinExistence type="inferred from homology"/>
<dbReference type="PANTHER" id="PTHR32196">
    <property type="entry name" value="ABC TRANSPORTER PERMEASE PROTEIN YPHD-RELATED-RELATED"/>
    <property type="match status" value="1"/>
</dbReference>
<comment type="caution">
    <text evidence="13">The sequence shown here is derived from an EMBL/GenBank/DDBJ whole genome shotgun (WGS) entry which is preliminary data.</text>
</comment>
<comment type="similarity">
    <text evidence="2">Belongs to the binding-protein-dependent transport system permease family. AraH/RbsC subfamily.</text>
</comment>
<keyword evidence="8 12" id="KW-1133">Transmembrane helix</keyword>
<comment type="function">
    <text evidence="10">Part of the ABC transporter complex LsrABCD involved in autoinducer 2 (AI-2) import. Probably responsible for the translocation of the substrate across the membrane.</text>
</comment>
<feature type="transmembrane region" description="Helical" evidence="12">
    <location>
        <begin position="83"/>
        <end position="100"/>
    </location>
</feature>
<feature type="transmembrane region" description="Helical" evidence="12">
    <location>
        <begin position="62"/>
        <end position="78"/>
    </location>
</feature>
<comment type="subcellular location">
    <subcellularLocation>
        <location evidence="1">Cell inner membrane</location>
        <topology evidence="1">Multi-pass membrane protein</topology>
    </subcellularLocation>
</comment>
<dbReference type="Pfam" id="PF02653">
    <property type="entry name" value="BPD_transp_2"/>
    <property type="match status" value="1"/>
</dbReference>
<evidence type="ECO:0000313" key="14">
    <source>
        <dbReference type="Proteomes" id="UP001524460"/>
    </source>
</evidence>
<evidence type="ECO:0000256" key="12">
    <source>
        <dbReference type="SAM" id="Phobius"/>
    </source>
</evidence>
<evidence type="ECO:0000256" key="4">
    <source>
        <dbReference type="ARBA" id="ARBA00022448"/>
    </source>
</evidence>
<evidence type="ECO:0000256" key="10">
    <source>
        <dbReference type="ARBA" id="ARBA00025439"/>
    </source>
</evidence>
<comment type="subunit">
    <text evidence="3">The complex is composed of two ATP-binding proteins (LsrA), two transmembrane proteins (LsrC and LsrD) and a solute-binding protein (LsrB).</text>
</comment>
<evidence type="ECO:0000313" key="13">
    <source>
        <dbReference type="EMBL" id="MCQ1059642.1"/>
    </source>
</evidence>
<feature type="transmembrane region" description="Helical" evidence="12">
    <location>
        <begin position="135"/>
        <end position="154"/>
    </location>
</feature>
<evidence type="ECO:0000256" key="5">
    <source>
        <dbReference type="ARBA" id="ARBA00022475"/>
    </source>
</evidence>
<evidence type="ECO:0000256" key="2">
    <source>
        <dbReference type="ARBA" id="ARBA00007942"/>
    </source>
</evidence>
<feature type="transmembrane region" description="Helical" evidence="12">
    <location>
        <begin position="174"/>
        <end position="196"/>
    </location>
</feature>
<feature type="transmembrane region" description="Helical" evidence="12">
    <location>
        <begin position="227"/>
        <end position="244"/>
    </location>
</feature>
<evidence type="ECO:0000256" key="11">
    <source>
        <dbReference type="ARBA" id="ARBA00039381"/>
    </source>
</evidence>
<keyword evidence="5" id="KW-1003">Cell membrane</keyword>
<reference evidence="13 14" key="1">
    <citation type="submission" date="2022-07" db="EMBL/GenBank/DDBJ databases">
        <title>Photobacterium pectinilyticum sp. nov., a marine bacterium isolated from surface seawater of Qingdao offshore.</title>
        <authorList>
            <person name="Wang X."/>
        </authorList>
    </citation>
    <scope>NUCLEOTIDE SEQUENCE [LARGE SCALE GENOMIC DNA]</scope>
    <source>
        <strain evidence="13 14">ZSDE20</strain>
    </source>
</reference>
<evidence type="ECO:0000256" key="8">
    <source>
        <dbReference type="ARBA" id="ARBA00022989"/>
    </source>
</evidence>
<keyword evidence="9 12" id="KW-0472">Membrane</keyword>
<keyword evidence="14" id="KW-1185">Reference proteome</keyword>
<evidence type="ECO:0000256" key="9">
    <source>
        <dbReference type="ARBA" id="ARBA00023136"/>
    </source>
</evidence>
<dbReference type="RefSeq" id="WP_255043729.1">
    <property type="nucleotide sequence ID" value="NZ_JANEYT010000042.1"/>
</dbReference>
<feature type="transmembrane region" description="Helical" evidence="12">
    <location>
        <begin position="282"/>
        <end position="300"/>
    </location>
</feature>
<feature type="transmembrane region" description="Helical" evidence="12">
    <location>
        <begin position="106"/>
        <end position="128"/>
    </location>
</feature>
<evidence type="ECO:0000256" key="7">
    <source>
        <dbReference type="ARBA" id="ARBA00022692"/>
    </source>
</evidence>
<evidence type="ECO:0000256" key="6">
    <source>
        <dbReference type="ARBA" id="ARBA00022519"/>
    </source>
</evidence>
<keyword evidence="7 12" id="KW-0812">Transmembrane</keyword>
<keyword evidence="6" id="KW-0997">Cell inner membrane</keyword>
<feature type="transmembrane region" description="Helical" evidence="12">
    <location>
        <begin position="29"/>
        <end position="50"/>
    </location>
</feature>
<gene>
    <name evidence="13" type="ORF">NHN17_16465</name>
</gene>
<dbReference type="CDD" id="cd06579">
    <property type="entry name" value="TM_PBP1_transp_AraH_like"/>
    <property type="match status" value="1"/>
</dbReference>
<keyword evidence="4" id="KW-0813">Transport</keyword>
<dbReference type="EMBL" id="JANEYT010000042">
    <property type="protein sequence ID" value="MCQ1059642.1"/>
    <property type="molecule type" value="Genomic_DNA"/>
</dbReference>
<feature type="transmembrane region" description="Helical" evidence="12">
    <location>
        <begin position="306"/>
        <end position="330"/>
    </location>
</feature>
<evidence type="ECO:0000256" key="1">
    <source>
        <dbReference type="ARBA" id="ARBA00004429"/>
    </source>
</evidence>
<dbReference type="InterPro" id="IPR001851">
    <property type="entry name" value="ABC_transp_permease"/>
</dbReference>
<protein>
    <recommendedName>
        <fullName evidence="11">Autoinducer 2 import system permease protein LsrD</fullName>
    </recommendedName>
</protein>
<dbReference type="Proteomes" id="UP001524460">
    <property type="component" value="Unassembled WGS sequence"/>
</dbReference>
<accession>A0ABT1N506</accession>
<evidence type="ECO:0000256" key="3">
    <source>
        <dbReference type="ARBA" id="ARBA00011262"/>
    </source>
</evidence>
<organism evidence="13 14">
    <name type="scientific">Photobacterium pectinilyticum</name>
    <dbReference type="NCBI Taxonomy" id="2906793"/>
    <lineage>
        <taxon>Bacteria</taxon>
        <taxon>Pseudomonadati</taxon>
        <taxon>Pseudomonadota</taxon>
        <taxon>Gammaproteobacteria</taxon>
        <taxon>Vibrionales</taxon>
        <taxon>Vibrionaceae</taxon>
        <taxon>Photobacterium</taxon>
    </lineage>
</organism>
<sequence length="335" mass="35997">MDSVNKAVIENSAKQAGWHLPTWAKSWEALLLLTAVVVFLLNCMASPYFLDPWTLSDATFNFTEKAIIALPLALVIIVREIDISVASIIALCSVAMGYTAQAGVGVELICLVGLAVGVCCGLFNGLLVTRLNIPSIVVTIGTMSLFRGIAYILLGDQAIRDYPPAFEYFGQGYVFYVFSFEFVVFCLLAVLFYVLLQKTNFGRRTYAIGNNPTAAFYSGINVANHKLILFTLVGFFSAVASIMLTSRLGSTRPTIALGWELNIVTMVVLGGVSILGGSGTIIGVVISVFLMGLVTVGLGLLNIPGIIMSIIIGSMLIGVIALPTLIKFFAEKRRV</sequence>